<keyword evidence="5" id="KW-1185">Reference proteome</keyword>
<name>A0A2R8ABQ7_9RHOB</name>
<feature type="region of interest" description="Disordered" evidence="3">
    <location>
        <begin position="370"/>
        <end position="392"/>
    </location>
</feature>
<feature type="coiled-coil region" evidence="2">
    <location>
        <begin position="124"/>
        <end position="182"/>
    </location>
</feature>
<evidence type="ECO:0000313" key="5">
    <source>
        <dbReference type="Proteomes" id="UP000244932"/>
    </source>
</evidence>
<keyword evidence="2" id="KW-0175">Coiled coil</keyword>
<evidence type="ECO:0000313" key="4">
    <source>
        <dbReference type="EMBL" id="SPF29515.1"/>
    </source>
</evidence>
<proteinExistence type="inferred from homology"/>
<dbReference type="PANTHER" id="PTHR30469">
    <property type="entry name" value="MULTIDRUG RESISTANCE PROTEIN MDTA"/>
    <property type="match status" value="1"/>
</dbReference>
<evidence type="ECO:0000256" key="1">
    <source>
        <dbReference type="ARBA" id="ARBA00009477"/>
    </source>
</evidence>
<dbReference type="InterPro" id="IPR006143">
    <property type="entry name" value="RND_pump_MFP"/>
</dbReference>
<dbReference type="Gene3D" id="2.40.50.100">
    <property type="match status" value="1"/>
</dbReference>
<dbReference type="OrthoDB" id="9806939at2"/>
<dbReference type="Gene3D" id="2.40.30.170">
    <property type="match status" value="1"/>
</dbReference>
<dbReference type="EMBL" id="OMKW01000002">
    <property type="protein sequence ID" value="SPF29515.1"/>
    <property type="molecule type" value="Genomic_DNA"/>
</dbReference>
<dbReference type="PANTHER" id="PTHR30469:SF29">
    <property type="entry name" value="BLR2860 PROTEIN"/>
    <property type="match status" value="1"/>
</dbReference>
<evidence type="ECO:0000256" key="3">
    <source>
        <dbReference type="SAM" id="MobiDB-lite"/>
    </source>
</evidence>
<comment type="similarity">
    <text evidence="1">Belongs to the membrane fusion protein (MFP) (TC 8.A.1) family.</text>
</comment>
<gene>
    <name evidence="4" type="primary">mdtA_2</name>
    <name evidence="4" type="ORF">POI8812_01826</name>
</gene>
<dbReference type="Gene3D" id="2.40.420.20">
    <property type="match status" value="1"/>
</dbReference>
<dbReference type="NCBIfam" id="TIGR01730">
    <property type="entry name" value="RND_mfp"/>
    <property type="match status" value="1"/>
</dbReference>
<protein>
    <submittedName>
        <fullName evidence="4">Multidrug resistance protein MdtA</fullName>
    </submittedName>
</protein>
<reference evidence="4 5" key="1">
    <citation type="submission" date="2018-03" db="EMBL/GenBank/DDBJ databases">
        <authorList>
            <person name="Keele B.F."/>
        </authorList>
    </citation>
    <scope>NUCLEOTIDE SEQUENCE [LARGE SCALE GENOMIC DNA]</scope>
    <source>
        <strain evidence="4 5">CeCT 8812</strain>
    </source>
</reference>
<organism evidence="4 5">
    <name type="scientific">Pontivivens insulae</name>
    <dbReference type="NCBI Taxonomy" id="1639689"/>
    <lineage>
        <taxon>Bacteria</taxon>
        <taxon>Pseudomonadati</taxon>
        <taxon>Pseudomonadota</taxon>
        <taxon>Alphaproteobacteria</taxon>
        <taxon>Rhodobacterales</taxon>
        <taxon>Paracoccaceae</taxon>
        <taxon>Pontivivens</taxon>
    </lineage>
</organism>
<sequence>MKLGNLILTALVAFGIYAWLFQPEFVTRYLPAPSGEETDVAAEDEIPQTIGGSGNPVSVVAIRSVAQDVQSGIVLRGRTEAARRLDVAAETSGQVISNALSRGTLVEAGDVMCELDPQTREASLAQAIAAREEARVNAEAAEQLAERGLGPENTAIARRAQLQAAEAAVDVAQREIERLTITAPFTGLLEADTAELGSLMQPGAICGTLLDLSTIRLVGFAAERDVSKIEVGAFGGARLISGEELAGTVSFVGRSADPLTRTFRVEIDVPNEDLSIRDGSTAEIAISLAGVEAHLLPQVALTLDDEGRLGVRTVQNDQAMFKPVEVIRDNAEGVWVSGLDAQEDVIVTGQEFVSDGRTIAVTYQDQLGQQGDAGLTRSQLPRSQLDEESDTL</sequence>
<dbReference type="GO" id="GO:0015562">
    <property type="term" value="F:efflux transmembrane transporter activity"/>
    <property type="evidence" value="ECO:0007669"/>
    <property type="project" value="TreeGrafter"/>
</dbReference>
<dbReference type="SUPFAM" id="SSF111369">
    <property type="entry name" value="HlyD-like secretion proteins"/>
    <property type="match status" value="1"/>
</dbReference>
<dbReference type="AlphaFoldDB" id="A0A2R8ABQ7"/>
<dbReference type="Proteomes" id="UP000244932">
    <property type="component" value="Unassembled WGS sequence"/>
</dbReference>
<evidence type="ECO:0000256" key="2">
    <source>
        <dbReference type="SAM" id="Coils"/>
    </source>
</evidence>
<dbReference type="RefSeq" id="WP_108782204.1">
    <property type="nucleotide sequence ID" value="NZ_OMKW01000002.1"/>
</dbReference>
<dbReference type="Gene3D" id="1.10.287.470">
    <property type="entry name" value="Helix hairpin bin"/>
    <property type="match status" value="1"/>
</dbReference>
<accession>A0A2R8ABQ7</accession>
<dbReference type="GO" id="GO:1990281">
    <property type="term" value="C:efflux pump complex"/>
    <property type="evidence" value="ECO:0007669"/>
    <property type="project" value="TreeGrafter"/>
</dbReference>